<name>A0A0W7Z305_9BURK</name>
<dbReference type="EMBL" id="LPXH01000021">
    <property type="protein sequence ID" value="KUF41604.1"/>
    <property type="molecule type" value="Genomic_DNA"/>
</dbReference>
<protein>
    <submittedName>
        <fullName evidence="2">Uncharacterized protein</fullName>
    </submittedName>
</protein>
<reference evidence="2 3" key="1">
    <citation type="submission" date="2015-12" db="EMBL/GenBank/DDBJ databases">
        <title>Complete genome sequence of a multi-drug resistant strain Acidovorax sp. 12322-1.</title>
        <authorList>
            <person name="Ming D."/>
            <person name="Wang M."/>
            <person name="Hu S."/>
            <person name="Zhou Y."/>
            <person name="Jiang T."/>
        </authorList>
    </citation>
    <scope>NUCLEOTIDE SEQUENCE [LARGE SCALE GENOMIC DNA]</scope>
    <source>
        <strain evidence="2 3">12322-1</strain>
    </source>
</reference>
<evidence type="ECO:0000256" key="1">
    <source>
        <dbReference type="SAM" id="Phobius"/>
    </source>
</evidence>
<feature type="transmembrane region" description="Helical" evidence="1">
    <location>
        <begin position="55"/>
        <end position="79"/>
    </location>
</feature>
<accession>A0A0W7Z305</accession>
<proteinExistence type="predicted"/>
<dbReference type="AlphaFoldDB" id="A0A0W7Z305"/>
<keyword evidence="1" id="KW-0472">Membrane</keyword>
<sequence length="103" mass="11497">MIDLFLGACDLLRPILFFVLLAYAPMKFGIGFDVAGKPPSAAEIRNARALQLQRIAKIGLFSIFLVPVRLLAVAYFTIWLLVDKTPWLIVALFVLSLLPLYFG</sequence>
<feature type="transmembrane region" description="Helical" evidence="1">
    <location>
        <begin position="15"/>
        <end position="35"/>
    </location>
</feature>
<keyword evidence="3" id="KW-1185">Reference proteome</keyword>
<comment type="caution">
    <text evidence="2">The sequence shown here is derived from an EMBL/GenBank/DDBJ whole genome shotgun (WGS) entry which is preliminary data.</text>
</comment>
<organism evidence="2 3">
    <name type="scientific">Comamonas kerstersii</name>
    <dbReference type="NCBI Taxonomy" id="225992"/>
    <lineage>
        <taxon>Bacteria</taxon>
        <taxon>Pseudomonadati</taxon>
        <taxon>Pseudomonadota</taxon>
        <taxon>Betaproteobacteria</taxon>
        <taxon>Burkholderiales</taxon>
        <taxon>Comamonadaceae</taxon>
        <taxon>Comamonas</taxon>
    </lineage>
</organism>
<feature type="transmembrane region" description="Helical" evidence="1">
    <location>
        <begin position="85"/>
        <end position="102"/>
    </location>
</feature>
<dbReference type="Proteomes" id="UP000053300">
    <property type="component" value="Unassembled WGS sequence"/>
</dbReference>
<evidence type="ECO:0000313" key="2">
    <source>
        <dbReference type="EMBL" id="KUF41604.1"/>
    </source>
</evidence>
<gene>
    <name evidence="2" type="ORF">AS359_08480</name>
</gene>
<keyword evidence="1" id="KW-0812">Transmembrane</keyword>
<evidence type="ECO:0000313" key="3">
    <source>
        <dbReference type="Proteomes" id="UP000053300"/>
    </source>
</evidence>
<keyword evidence="1" id="KW-1133">Transmembrane helix</keyword>
<dbReference type="RefSeq" id="WP_058879659.1">
    <property type="nucleotide sequence ID" value="NZ_CAUCIF010000015.1"/>
</dbReference>